<sequence length="338" mass="34565">MGSSLDLVGLAKMPVGVEAGSDLEPMILGRVIGIDTTRRAVQVTIADSDPLWVRAQPAIYTPGGLVELERSPLNGGRIIRCLGPLDLITPITPGKVTAINAGAGTLTVETLGASFDLTYNAGTYTVGAMVHVERAPSMFGHPVHVLGPQGNYAGIDPGGSGGGAANPGQTEQRQTTIGPQWSGSWTGSRWDNWNTDIADYGGRAALYQGQGYGSPNMQGLAVYGDQIVNLAASAITKMTLTLIRPANGSGGGTGPAVLQTAHAGGAAPAGGPGAYGATASVGIGRDDTVTVDLPLAMFEAFRTGDAKGLALVGSTYLNLFGQDRAGAMTLTIQYEVVR</sequence>
<reference evidence="2 3" key="1">
    <citation type="submission" date="2017-12" db="EMBL/GenBank/DDBJ databases">
        <title>Isolation and characterization of estrogens degradatiion strain Microbacterium hominis SJTG1.</title>
        <authorList>
            <person name="Xiong W."/>
            <person name="Yin C."/>
            <person name="Zheng D."/>
            <person name="Liang R."/>
        </authorList>
    </citation>
    <scope>NUCLEOTIDE SEQUENCE [LARGE SCALE GENOMIC DNA]</scope>
    <source>
        <strain evidence="2 3">SJTG1</strain>
    </source>
</reference>
<evidence type="ECO:0000313" key="3">
    <source>
        <dbReference type="Proteomes" id="UP000233276"/>
    </source>
</evidence>
<dbReference type="AlphaFoldDB" id="A0A2K9DVR0"/>
<evidence type="ECO:0000313" key="2">
    <source>
        <dbReference type="EMBL" id="AUG28733.1"/>
    </source>
</evidence>
<feature type="region of interest" description="Disordered" evidence="1">
    <location>
        <begin position="154"/>
        <end position="185"/>
    </location>
</feature>
<dbReference type="EMBL" id="CP025299">
    <property type="protein sequence ID" value="AUG28733.1"/>
    <property type="molecule type" value="Genomic_DNA"/>
</dbReference>
<gene>
    <name evidence="2" type="ORF">CXR34_04105</name>
</gene>
<feature type="compositionally biased region" description="Gly residues" evidence="1">
    <location>
        <begin position="156"/>
        <end position="165"/>
    </location>
</feature>
<protein>
    <submittedName>
        <fullName evidence="2">Uncharacterized protein</fullName>
    </submittedName>
</protein>
<dbReference type="KEGG" id="mhos:CXR34_04105"/>
<name>A0A2K9DVR0_9MICO</name>
<proteinExistence type="predicted"/>
<accession>A0A2K9DVR0</accession>
<feature type="compositionally biased region" description="Polar residues" evidence="1">
    <location>
        <begin position="169"/>
        <end position="185"/>
    </location>
</feature>
<evidence type="ECO:0000256" key="1">
    <source>
        <dbReference type="SAM" id="MobiDB-lite"/>
    </source>
</evidence>
<organism evidence="2 3">
    <name type="scientific">Microbacterium hominis</name>
    <dbReference type="NCBI Taxonomy" id="162426"/>
    <lineage>
        <taxon>Bacteria</taxon>
        <taxon>Bacillati</taxon>
        <taxon>Actinomycetota</taxon>
        <taxon>Actinomycetes</taxon>
        <taxon>Micrococcales</taxon>
        <taxon>Microbacteriaceae</taxon>
        <taxon>Microbacterium</taxon>
    </lineage>
</organism>
<dbReference type="Proteomes" id="UP000233276">
    <property type="component" value="Chromosome"/>
</dbReference>
<dbReference type="RefSeq" id="WP_101305661.1">
    <property type="nucleotide sequence ID" value="NZ_CP025299.1"/>
</dbReference>